<evidence type="ECO:0000256" key="2">
    <source>
        <dbReference type="ARBA" id="ARBA00004236"/>
    </source>
</evidence>
<evidence type="ECO:0000259" key="13">
    <source>
        <dbReference type="Pfam" id="PF02932"/>
    </source>
</evidence>
<keyword evidence="6 11" id="KW-0732">Signal</keyword>
<feature type="domain" description="Neurotransmitter-gated ion-channel ligand-binding" evidence="12">
    <location>
        <begin position="68"/>
        <end position="262"/>
    </location>
</feature>
<dbReference type="InterPro" id="IPR038050">
    <property type="entry name" value="Neuro_actylchol_rec"/>
</dbReference>
<dbReference type="InterPro" id="IPR006201">
    <property type="entry name" value="Neur_channel"/>
</dbReference>
<dbReference type="CDD" id="cd18987">
    <property type="entry name" value="LGIC_ECD_anion"/>
    <property type="match status" value="1"/>
</dbReference>
<dbReference type="GO" id="GO:0004888">
    <property type="term" value="F:transmembrane signaling receptor activity"/>
    <property type="evidence" value="ECO:0007669"/>
    <property type="project" value="InterPro"/>
</dbReference>
<dbReference type="Pfam" id="PF02931">
    <property type="entry name" value="Neur_chan_LBD"/>
    <property type="match status" value="1"/>
</dbReference>
<dbReference type="InterPro" id="IPR018000">
    <property type="entry name" value="Neurotransmitter_ion_chnl_CS"/>
</dbReference>
<dbReference type="GO" id="GO:0005230">
    <property type="term" value="F:extracellular ligand-gated monoatomic ion channel activity"/>
    <property type="evidence" value="ECO:0007669"/>
    <property type="project" value="InterPro"/>
</dbReference>
<dbReference type="Gene3D" id="2.70.170.10">
    <property type="entry name" value="Neurotransmitter-gated ion-channel ligand-binding domain"/>
    <property type="match status" value="1"/>
</dbReference>
<dbReference type="GO" id="GO:0005254">
    <property type="term" value="F:chloride channel activity"/>
    <property type="evidence" value="ECO:0007669"/>
    <property type="project" value="UniProtKB-ARBA"/>
</dbReference>
<evidence type="ECO:0000256" key="6">
    <source>
        <dbReference type="ARBA" id="ARBA00022729"/>
    </source>
</evidence>
<dbReference type="AlphaFoldDB" id="A0A7R9PWJ8"/>
<dbReference type="Proteomes" id="UP000759131">
    <property type="component" value="Unassembled WGS sequence"/>
</dbReference>
<dbReference type="CDD" id="cd19049">
    <property type="entry name" value="LGIC_TM_anion"/>
    <property type="match status" value="1"/>
</dbReference>
<comment type="subcellular location">
    <subcellularLocation>
        <location evidence="2">Cell membrane</location>
    </subcellularLocation>
    <subcellularLocation>
        <location evidence="1">Membrane</location>
        <topology evidence="1">Multi-pass membrane protein</topology>
    </subcellularLocation>
</comment>
<feature type="transmembrane region" description="Helical" evidence="11">
    <location>
        <begin position="328"/>
        <end position="351"/>
    </location>
</feature>
<keyword evidence="15" id="KW-1185">Reference proteome</keyword>
<feature type="domain" description="Neurotransmitter-gated ion-channel transmembrane" evidence="13">
    <location>
        <begin position="271"/>
        <end position="517"/>
    </location>
</feature>
<feature type="transmembrane region" description="Helical" evidence="11">
    <location>
        <begin position="263"/>
        <end position="287"/>
    </location>
</feature>
<dbReference type="Pfam" id="PF02932">
    <property type="entry name" value="Neur_chan_memb"/>
    <property type="match status" value="1"/>
</dbReference>
<dbReference type="InterPro" id="IPR006202">
    <property type="entry name" value="Neur_chan_lig-bd"/>
</dbReference>
<dbReference type="InterPro" id="IPR036734">
    <property type="entry name" value="Neur_chan_lig-bd_sf"/>
</dbReference>
<feature type="signal peptide" evidence="11">
    <location>
        <begin position="1"/>
        <end position="22"/>
    </location>
</feature>
<feature type="transmembrane region" description="Helical" evidence="11">
    <location>
        <begin position="294"/>
        <end position="313"/>
    </location>
</feature>
<keyword evidence="9 11" id="KW-0472">Membrane</keyword>
<evidence type="ECO:0000259" key="12">
    <source>
        <dbReference type="Pfam" id="PF02931"/>
    </source>
</evidence>
<dbReference type="PRINTS" id="PR00252">
    <property type="entry name" value="NRIONCHANNEL"/>
</dbReference>
<dbReference type="PRINTS" id="PR00253">
    <property type="entry name" value="GABAARECEPTR"/>
</dbReference>
<dbReference type="Gene3D" id="1.20.58.390">
    <property type="entry name" value="Neurotransmitter-gated ion-channel transmembrane domain"/>
    <property type="match status" value="1"/>
</dbReference>
<dbReference type="InterPro" id="IPR006028">
    <property type="entry name" value="GABAA/Glycine_rcpt"/>
</dbReference>
<evidence type="ECO:0000256" key="9">
    <source>
        <dbReference type="ARBA" id="ARBA00023136"/>
    </source>
</evidence>
<evidence type="ECO:0000256" key="5">
    <source>
        <dbReference type="ARBA" id="ARBA00022692"/>
    </source>
</evidence>
<keyword evidence="3 11" id="KW-0813">Transport</keyword>
<keyword evidence="8 11" id="KW-0406">Ion transport</keyword>
<dbReference type="PANTHER" id="PTHR18945">
    <property type="entry name" value="NEUROTRANSMITTER GATED ION CHANNEL"/>
    <property type="match status" value="1"/>
</dbReference>
<organism evidence="14">
    <name type="scientific">Medioppia subpectinata</name>
    <dbReference type="NCBI Taxonomy" id="1979941"/>
    <lineage>
        <taxon>Eukaryota</taxon>
        <taxon>Metazoa</taxon>
        <taxon>Ecdysozoa</taxon>
        <taxon>Arthropoda</taxon>
        <taxon>Chelicerata</taxon>
        <taxon>Arachnida</taxon>
        <taxon>Acari</taxon>
        <taxon>Acariformes</taxon>
        <taxon>Sarcoptiformes</taxon>
        <taxon>Oribatida</taxon>
        <taxon>Brachypylina</taxon>
        <taxon>Oppioidea</taxon>
        <taxon>Oppiidae</taxon>
        <taxon>Medioppia</taxon>
    </lineage>
</organism>
<dbReference type="GO" id="GO:0005886">
    <property type="term" value="C:plasma membrane"/>
    <property type="evidence" value="ECO:0007669"/>
    <property type="project" value="UniProtKB-SubCell"/>
</dbReference>
<dbReference type="SUPFAM" id="SSF63712">
    <property type="entry name" value="Nicotinic receptor ligand binding domain-like"/>
    <property type="match status" value="1"/>
</dbReference>
<keyword evidence="7 11" id="KW-1133">Transmembrane helix</keyword>
<dbReference type="SUPFAM" id="SSF90112">
    <property type="entry name" value="Neurotransmitter-gated ion-channel transmembrane pore"/>
    <property type="match status" value="1"/>
</dbReference>
<dbReference type="OrthoDB" id="3176171at2759"/>
<dbReference type="GO" id="GO:0099095">
    <property type="term" value="F:ligand-gated monoatomic anion channel activity"/>
    <property type="evidence" value="ECO:0007669"/>
    <property type="project" value="UniProtKB-ARBA"/>
</dbReference>
<dbReference type="EMBL" id="CAJPIZ010001654">
    <property type="protein sequence ID" value="CAG2103844.1"/>
    <property type="molecule type" value="Genomic_DNA"/>
</dbReference>
<evidence type="ECO:0000256" key="3">
    <source>
        <dbReference type="ARBA" id="ARBA00022448"/>
    </source>
</evidence>
<evidence type="ECO:0000256" key="11">
    <source>
        <dbReference type="RuleBase" id="RU000687"/>
    </source>
</evidence>
<evidence type="ECO:0000256" key="7">
    <source>
        <dbReference type="ARBA" id="ARBA00022989"/>
    </source>
</evidence>
<dbReference type="EMBL" id="OC856229">
    <property type="protein sequence ID" value="CAD7623414.1"/>
    <property type="molecule type" value="Genomic_DNA"/>
</dbReference>
<evidence type="ECO:0000313" key="15">
    <source>
        <dbReference type="Proteomes" id="UP000759131"/>
    </source>
</evidence>
<dbReference type="PROSITE" id="PS00236">
    <property type="entry name" value="NEUROTR_ION_CHANNEL"/>
    <property type="match status" value="1"/>
</dbReference>
<keyword evidence="5 11" id="KW-0812">Transmembrane</keyword>
<evidence type="ECO:0000256" key="10">
    <source>
        <dbReference type="ARBA" id="ARBA00023303"/>
    </source>
</evidence>
<feature type="transmembrane region" description="Helical" evidence="11">
    <location>
        <begin position="504"/>
        <end position="522"/>
    </location>
</feature>
<evidence type="ECO:0000256" key="1">
    <source>
        <dbReference type="ARBA" id="ARBA00004141"/>
    </source>
</evidence>
<reference evidence="14" key="1">
    <citation type="submission" date="2020-11" db="EMBL/GenBank/DDBJ databases">
        <authorList>
            <person name="Tran Van P."/>
        </authorList>
    </citation>
    <scope>NUCLEOTIDE SEQUENCE</scope>
</reference>
<sequence>MINHLMQTLFLVSIYINGPNIAFCVPSYQDIQLAFDGLTNPINYKSWIRPPVATLRPDGTVDTSPDITAPLFVNVSIDLYNYATVDEITSEYTFHLFIDLEWFDPRLRFSIQNKHNTRNKDEAIIEGGQYHIQRIWYPSVFIPNNQDPGSFDYDSQSANLLKIRSNGLVWLRKRKLLRVYCNMDFHLFPFDQQICSLHLESSISTTTILKLRWNSMKSFSKSDSFHTIGFGLEDYETSVGEQTYSKNNTFSRVSLKFTLVREWAHYMFLFYLPTGIIVIASWATFWLEITSPPARVSIGVTTMLALVTTFTTTKSHLPQVSYWNALDIWNMVCIVFIFGSLVEFACVNYIFNTEKRKKKNKKLKRKRQQSVLKANEIKANNQSMKASSRPQLETIYSQTINTFSQLNKDFSDLTIRRKNTVNSPDEELRKTPALDSKPRLSLVGIDIRRQMTDNKEEFNRNNSPVRKISLRPRTQSAVQIVDSVCYKLSPQELANEIDCKCRRVFPICFVLFNLLYWTILQIRF</sequence>
<name>A0A7R9PWJ8_9ACAR</name>
<dbReference type="InterPro" id="IPR006029">
    <property type="entry name" value="Neurotrans-gated_channel_TM"/>
</dbReference>
<accession>A0A7R9PWJ8</accession>
<evidence type="ECO:0000256" key="4">
    <source>
        <dbReference type="ARBA" id="ARBA00022475"/>
    </source>
</evidence>
<dbReference type="InterPro" id="IPR036719">
    <property type="entry name" value="Neuro-gated_channel_TM_sf"/>
</dbReference>
<evidence type="ECO:0000256" key="8">
    <source>
        <dbReference type="ARBA" id="ARBA00023065"/>
    </source>
</evidence>
<keyword evidence="4" id="KW-1003">Cell membrane</keyword>
<gene>
    <name evidence="14" type="ORF">OSB1V03_LOCUS3870</name>
</gene>
<keyword evidence="10 11" id="KW-0407">Ion channel</keyword>
<evidence type="ECO:0000313" key="14">
    <source>
        <dbReference type="EMBL" id="CAD7623414.1"/>
    </source>
</evidence>
<protein>
    <submittedName>
        <fullName evidence="14">Uncharacterized protein</fullName>
    </submittedName>
</protein>
<feature type="chain" id="PRO_5036509527" evidence="11">
    <location>
        <begin position="23"/>
        <end position="524"/>
    </location>
</feature>
<comment type="similarity">
    <text evidence="11">Belongs to the ligand-gated ion channel (TC 1.A.9) family.</text>
</comment>
<proteinExistence type="inferred from homology"/>